<dbReference type="InterPro" id="IPR001584">
    <property type="entry name" value="Integrase_cat-core"/>
</dbReference>
<dbReference type="GO" id="GO:0003676">
    <property type="term" value="F:nucleic acid binding"/>
    <property type="evidence" value="ECO:0007669"/>
    <property type="project" value="InterPro"/>
</dbReference>
<dbReference type="InterPro" id="IPR036397">
    <property type="entry name" value="RNaseH_sf"/>
</dbReference>
<comment type="caution">
    <text evidence="2">The sequence shown here is derived from an EMBL/GenBank/DDBJ whole genome shotgun (WGS) entry which is preliminary data.</text>
</comment>
<evidence type="ECO:0000313" key="2">
    <source>
        <dbReference type="EMBL" id="KAA9341055.1"/>
    </source>
</evidence>
<feature type="domain" description="Integrase catalytic" evidence="1">
    <location>
        <begin position="33"/>
        <end position="125"/>
    </location>
</feature>
<evidence type="ECO:0000313" key="3">
    <source>
        <dbReference type="Proteomes" id="UP000326344"/>
    </source>
</evidence>
<dbReference type="GO" id="GO:0015074">
    <property type="term" value="P:DNA integration"/>
    <property type="evidence" value="ECO:0007669"/>
    <property type="project" value="InterPro"/>
</dbReference>
<dbReference type="PANTHER" id="PTHR46889:SF5">
    <property type="entry name" value="INTEGRASE PROTEIN"/>
    <property type="match status" value="1"/>
</dbReference>
<name>A0A5N1J4Q7_9BACT</name>
<dbReference type="PROSITE" id="PS50994">
    <property type="entry name" value="INTEGRASE"/>
    <property type="match status" value="1"/>
</dbReference>
<evidence type="ECO:0000259" key="1">
    <source>
        <dbReference type="PROSITE" id="PS50994"/>
    </source>
</evidence>
<dbReference type="Gene3D" id="3.30.420.10">
    <property type="entry name" value="Ribonuclease H-like superfamily/Ribonuclease H"/>
    <property type="match status" value="1"/>
</dbReference>
<keyword evidence="3" id="KW-1185">Reference proteome</keyword>
<dbReference type="EMBL" id="VTWS01000014">
    <property type="protein sequence ID" value="KAA9341055.1"/>
    <property type="molecule type" value="Genomic_DNA"/>
</dbReference>
<dbReference type="SUPFAM" id="SSF53098">
    <property type="entry name" value="Ribonuclease H-like"/>
    <property type="match status" value="1"/>
</dbReference>
<sequence>MRKCKNKIPVDWACGNSIPNASVDDCTARAAPSDRGIQYCSQEYTKLLKTNKIRISMTEQADPYENALAEWMNRTLKEEFALDRTFLLAAHARQLVKEAIAYYNHVRPHTSCGYRKPEQAHHCQGPFVKLWRQSKRKALDKVQDPLSYANT</sequence>
<protein>
    <submittedName>
        <fullName evidence="2">Transposase family protein</fullName>
    </submittedName>
</protein>
<gene>
    <name evidence="2" type="ORF">F0P93_30680</name>
</gene>
<dbReference type="Proteomes" id="UP000326344">
    <property type="component" value="Unassembled WGS sequence"/>
</dbReference>
<dbReference type="AlphaFoldDB" id="A0A5N1J4Q7"/>
<dbReference type="Pfam" id="PF13683">
    <property type="entry name" value="rve_3"/>
    <property type="match status" value="1"/>
</dbReference>
<organism evidence="2 3">
    <name type="scientific">Larkinella humicola</name>
    <dbReference type="NCBI Taxonomy" id="2607654"/>
    <lineage>
        <taxon>Bacteria</taxon>
        <taxon>Pseudomonadati</taxon>
        <taxon>Bacteroidota</taxon>
        <taxon>Cytophagia</taxon>
        <taxon>Cytophagales</taxon>
        <taxon>Spirosomataceae</taxon>
        <taxon>Larkinella</taxon>
    </lineage>
</organism>
<dbReference type="InterPro" id="IPR050900">
    <property type="entry name" value="Transposase_IS3/IS150/IS904"/>
</dbReference>
<accession>A0A5N1J4Q7</accession>
<dbReference type="InterPro" id="IPR012337">
    <property type="entry name" value="RNaseH-like_sf"/>
</dbReference>
<dbReference type="RefSeq" id="WP_150881621.1">
    <property type="nucleotide sequence ID" value="NZ_VTWS01000014.1"/>
</dbReference>
<dbReference type="PANTHER" id="PTHR46889">
    <property type="entry name" value="TRANSPOSASE INSF FOR INSERTION SEQUENCE IS3B-RELATED"/>
    <property type="match status" value="1"/>
</dbReference>
<reference evidence="2 3" key="1">
    <citation type="submission" date="2019-09" db="EMBL/GenBank/DDBJ databases">
        <title>Genome Sequence of Larkinella sp MA1.</title>
        <authorList>
            <person name="Srinivasan S."/>
        </authorList>
    </citation>
    <scope>NUCLEOTIDE SEQUENCE [LARGE SCALE GENOMIC DNA]</scope>
    <source>
        <strain evidence="2 3">MA1</strain>
    </source>
</reference>
<proteinExistence type="predicted"/>